<keyword evidence="2" id="KW-0012">Acyltransferase</keyword>
<evidence type="ECO:0000256" key="2">
    <source>
        <dbReference type="ARBA" id="ARBA00023315"/>
    </source>
</evidence>
<evidence type="ECO:0000259" key="3">
    <source>
        <dbReference type="Pfam" id="PF07167"/>
    </source>
</evidence>
<evidence type="ECO:0000313" key="4">
    <source>
        <dbReference type="EMBL" id="KHO64654.1"/>
    </source>
</evidence>
<reference evidence="4 5" key="1">
    <citation type="submission" date="2014-11" db="EMBL/GenBank/DDBJ databases">
        <title>Genome sequence of Pseudomonas tuomuerensis JCM 14085.</title>
        <authorList>
            <person name="Shin S.-K."/>
            <person name="Yi H."/>
        </authorList>
    </citation>
    <scope>NUCLEOTIDE SEQUENCE [LARGE SCALE GENOMIC DNA]</scope>
    <source>
        <strain evidence="4 5">JCM 14085</strain>
    </source>
</reference>
<keyword evidence="1" id="KW-0808">Transferase</keyword>
<dbReference type="PANTHER" id="PTHR36837">
    <property type="entry name" value="POLY(3-HYDROXYALKANOATE) POLYMERASE SUBUNIT PHAC"/>
    <property type="match status" value="1"/>
</dbReference>
<organism evidence="4 5">
    <name type="scientific">Pseudomonas flexibilis</name>
    <dbReference type="NCBI Taxonomy" id="706570"/>
    <lineage>
        <taxon>Bacteria</taxon>
        <taxon>Pseudomonadati</taxon>
        <taxon>Pseudomonadota</taxon>
        <taxon>Gammaproteobacteria</taxon>
        <taxon>Pseudomonadales</taxon>
        <taxon>Pseudomonadaceae</taxon>
        <taxon>Pseudomonas</taxon>
    </lineage>
</organism>
<proteinExistence type="predicted"/>
<dbReference type="PANTHER" id="PTHR36837:SF5">
    <property type="entry name" value="POLY-3-HYDROXYBUTYRATE SYNTHASE"/>
    <property type="match status" value="1"/>
</dbReference>
<dbReference type="STRING" id="706570.PT85_10715"/>
<dbReference type="InterPro" id="IPR051321">
    <property type="entry name" value="PHA/PHB_synthase"/>
</dbReference>
<dbReference type="AlphaFoldDB" id="A0A0B3BVH7"/>
<evidence type="ECO:0000313" key="5">
    <source>
        <dbReference type="Proteomes" id="UP000030980"/>
    </source>
</evidence>
<dbReference type="SUPFAM" id="SSF53474">
    <property type="entry name" value="alpha/beta-Hydrolases"/>
    <property type="match status" value="1"/>
</dbReference>
<dbReference type="InterPro" id="IPR010941">
    <property type="entry name" value="PhaC_N"/>
</dbReference>
<accession>A0A0B3BVH7</accession>
<keyword evidence="5" id="KW-1185">Reference proteome</keyword>
<dbReference type="GO" id="GO:0016746">
    <property type="term" value="F:acyltransferase activity"/>
    <property type="evidence" value="ECO:0007669"/>
    <property type="project" value="UniProtKB-KW"/>
</dbReference>
<dbReference type="EMBL" id="JTAK01000004">
    <property type="protein sequence ID" value="KHO64654.1"/>
    <property type="molecule type" value="Genomic_DNA"/>
</dbReference>
<dbReference type="Gene3D" id="3.40.50.1820">
    <property type="entry name" value="alpha/beta hydrolase"/>
    <property type="match status" value="1"/>
</dbReference>
<dbReference type="RefSeq" id="WP_039606628.1">
    <property type="nucleotide sequence ID" value="NZ_FMUP01000002.1"/>
</dbReference>
<feature type="domain" description="Poly-beta-hydroxybutyrate polymerase N-terminal" evidence="3">
    <location>
        <begin position="74"/>
        <end position="239"/>
    </location>
</feature>
<dbReference type="OrthoDB" id="7208816at2"/>
<protein>
    <submittedName>
        <fullName evidence="4">Poly(R)-hydroxyalkanoic acid synthase</fullName>
    </submittedName>
</protein>
<dbReference type="InterPro" id="IPR029058">
    <property type="entry name" value="AB_hydrolase_fold"/>
</dbReference>
<sequence>MHEPRPASADFPPTRFTARQAIIGLRGRDLRSSLGLLLGQGLRQPLHTLRNGLALTGKLARVLRGETLHTVGDDPRFADPTWHDNPVYRRTLQAYLACQHQWLSWLEQSNLPSDDRDRALFLATQLSHALSPSNSPLNPLVVKECFDTGGASLLRGLRQLAHDLPRGLPNQVPADVFQLGVNLATTAGTVVLRNEVLELIQYHPMTEQQHAVPLLIVPPQLNKFYIFDLNAKKSFVQYCLKQGIQVFMVSWRNPGRAQREWGLSSYVQALEEAMDACRSLCAAEQVNLLGACAGGLTIAALQGYLQAVGRLGQVASATYLVSLLDSQLDATPLLFVDEEGLEAAKRHSYQQGVLDGREMARLFAWMRPNELIWPFWVNNYLLGRQPPPNDILYWNNDNTRLPAALHGELLDFFKFNPLARPGGLEVCGQPVDLSQVTVDSFSVAGRNDHITPWQAAYRSARLLGGQRRFLLVNSGHVQSIVNPPGHPRAHYQETDRLDAEPQTWQAISQTHAGSWWPRWMEWLQAHAGPLQAAHDTAGNDDYPALDPAPGRYVHQRLETHA</sequence>
<evidence type="ECO:0000256" key="1">
    <source>
        <dbReference type="ARBA" id="ARBA00022679"/>
    </source>
</evidence>
<dbReference type="Proteomes" id="UP000030980">
    <property type="component" value="Unassembled WGS sequence"/>
</dbReference>
<gene>
    <name evidence="4" type="ORF">PT85_10715</name>
</gene>
<dbReference type="GO" id="GO:0042619">
    <property type="term" value="P:poly-hydroxybutyrate biosynthetic process"/>
    <property type="evidence" value="ECO:0007669"/>
    <property type="project" value="InterPro"/>
</dbReference>
<comment type="caution">
    <text evidence="4">The sequence shown here is derived from an EMBL/GenBank/DDBJ whole genome shotgun (WGS) entry which is preliminary data.</text>
</comment>
<name>A0A0B3BVH7_9PSED</name>
<dbReference type="Pfam" id="PF07167">
    <property type="entry name" value="PhaC_N"/>
    <property type="match status" value="1"/>
</dbReference>